<feature type="compositionally biased region" description="Low complexity" evidence="5">
    <location>
        <begin position="274"/>
        <end position="287"/>
    </location>
</feature>
<keyword evidence="8" id="KW-1185">Reference proteome</keyword>
<evidence type="ECO:0000256" key="5">
    <source>
        <dbReference type="SAM" id="MobiDB-lite"/>
    </source>
</evidence>
<comment type="subcellular location">
    <subcellularLocation>
        <location evidence="1">Secreted</location>
    </subcellularLocation>
</comment>
<feature type="non-terminal residue" evidence="7">
    <location>
        <position position="1"/>
    </location>
</feature>
<keyword evidence="2" id="KW-0964">Secreted</keyword>
<dbReference type="Pfam" id="PF01391">
    <property type="entry name" value="Collagen"/>
    <property type="match status" value="1"/>
</dbReference>
<dbReference type="InterPro" id="IPR050392">
    <property type="entry name" value="Collagen/C1q_domain"/>
</dbReference>
<dbReference type="PANTHER" id="PTHR15427:SF23">
    <property type="entry name" value="EMI DOMAIN-CONTAINING PROTEIN 1"/>
    <property type="match status" value="1"/>
</dbReference>
<feature type="region of interest" description="Disordered" evidence="5">
    <location>
        <begin position="242"/>
        <end position="303"/>
    </location>
</feature>
<evidence type="ECO:0000256" key="4">
    <source>
        <dbReference type="ARBA" id="ARBA00023157"/>
    </source>
</evidence>
<gene>
    <name evidence="7" type="primary">Emid1</name>
    <name evidence="7" type="ORF">OENOEN_R08224</name>
</gene>
<dbReference type="Pfam" id="PF07546">
    <property type="entry name" value="EMI"/>
    <property type="match status" value="1"/>
</dbReference>
<dbReference type="Proteomes" id="UP000565754">
    <property type="component" value="Unassembled WGS sequence"/>
</dbReference>
<dbReference type="PROSITE" id="PS51041">
    <property type="entry name" value="EMI"/>
    <property type="match status" value="1"/>
</dbReference>
<evidence type="ECO:0000256" key="1">
    <source>
        <dbReference type="ARBA" id="ARBA00004613"/>
    </source>
</evidence>
<evidence type="ECO:0000313" key="8">
    <source>
        <dbReference type="Proteomes" id="UP000565754"/>
    </source>
</evidence>
<feature type="compositionally biased region" description="Pro residues" evidence="5">
    <location>
        <begin position="248"/>
        <end position="272"/>
    </location>
</feature>
<evidence type="ECO:0000259" key="6">
    <source>
        <dbReference type="PROSITE" id="PS51041"/>
    </source>
</evidence>
<keyword evidence="4" id="KW-1015">Disulfide bond</keyword>
<dbReference type="EMBL" id="VXBF01007872">
    <property type="protein sequence ID" value="NXM85561.1"/>
    <property type="molecule type" value="Genomic_DNA"/>
</dbReference>
<proteinExistence type="predicted"/>
<feature type="domain" description="EMI" evidence="6">
    <location>
        <begin position="1"/>
        <end position="82"/>
    </location>
</feature>
<evidence type="ECO:0000256" key="3">
    <source>
        <dbReference type="ARBA" id="ARBA00022729"/>
    </source>
</evidence>
<keyword evidence="3" id="KW-0732">Signal</keyword>
<protein>
    <submittedName>
        <fullName evidence="7">EMID1 protein</fullName>
    </submittedName>
</protein>
<evidence type="ECO:0000313" key="7">
    <source>
        <dbReference type="EMBL" id="NXM85561.1"/>
    </source>
</evidence>
<evidence type="ECO:0000256" key="2">
    <source>
        <dbReference type="ARBA" id="ARBA00022525"/>
    </source>
</evidence>
<reference evidence="7 8" key="1">
    <citation type="submission" date="2019-09" db="EMBL/GenBank/DDBJ databases">
        <title>Bird 10,000 Genomes (B10K) Project - Family phase.</title>
        <authorList>
            <person name="Zhang G."/>
        </authorList>
    </citation>
    <scope>NUCLEOTIDE SEQUENCE [LARGE SCALE GENOMIC DNA]</scope>
    <source>
        <strain evidence="7">B10K-DU-001-74</strain>
        <tissue evidence="7">Muscle</tissue>
    </source>
</reference>
<name>A0A7L1E894_OENON</name>
<feature type="region of interest" description="Disordered" evidence="5">
    <location>
        <begin position="188"/>
        <end position="227"/>
    </location>
</feature>
<dbReference type="PANTHER" id="PTHR15427">
    <property type="entry name" value="EMILIN ELASTIN MICROFIBRIL INTERFACE-LOCATED PROTEIN ELASTIN MICROFIBRIL INTERFACER"/>
    <property type="match status" value="1"/>
</dbReference>
<sequence length="363" mass="37462">WCSYTVTRTVSCHVQNGTVLQRVFQGCRWPLACSGGSYRAVIRPLYGVTYRTVTALEWRCCPGHGGATAQRAASPLPTACAPRFPAGCLNCSRVGELAARLATLEAQASPTSGDGAPGHHWGPGGEMWGTGEHWGPPGHLWGLRDEMWGTGQYWGPPCHLWGSEMSVGHWAQPGTPDTTRIPGMRWGAPSTAGDPLPTLGRGGERAPPVSPSDATGAWPQTPPSILPPGDPVLSNTFTEATRSVVGPVGPPGPVGPMGPPGPPGPTGPPGPPGADGRAGAPGAAGPPGEKGDRVNPPGYPPTPSPGVLVIRGSPLCSPTGCPCGVQPPQPSLFPQGEGLHQLREALKILAERVLILETMIGLY</sequence>
<dbReference type="GO" id="GO:0005576">
    <property type="term" value="C:extracellular region"/>
    <property type="evidence" value="ECO:0007669"/>
    <property type="project" value="UniProtKB-SubCell"/>
</dbReference>
<accession>A0A7L1E894</accession>
<dbReference type="InterPro" id="IPR008160">
    <property type="entry name" value="Collagen"/>
</dbReference>
<dbReference type="InterPro" id="IPR011489">
    <property type="entry name" value="EMI_domain"/>
</dbReference>
<organism evidence="7 8">
    <name type="scientific">Oenanthe oenanthe</name>
    <name type="common">Northern wheatear</name>
    <dbReference type="NCBI Taxonomy" id="279966"/>
    <lineage>
        <taxon>Eukaryota</taxon>
        <taxon>Metazoa</taxon>
        <taxon>Chordata</taxon>
        <taxon>Craniata</taxon>
        <taxon>Vertebrata</taxon>
        <taxon>Euteleostomi</taxon>
        <taxon>Archelosauria</taxon>
        <taxon>Archosauria</taxon>
        <taxon>Dinosauria</taxon>
        <taxon>Saurischia</taxon>
        <taxon>Theropoda</taxon>
        <taxon>Coelurosauria</taxon>
        <taxon>Aves</taxon>
        <taxon>Neognathae</taxon>
        <taxon>Neoaves</taxon>
        <taxon>Telluraves</taxon>
        <taxon>Australaves</taxon>
        <taxon>Passeriformes</taxon>
        <taxon>Muscicapidae</taxon>
        <taxon>Oenanthe</taxon>
    </lineage>
</organism>
<dbReference type="AlphaFoldDB" id="A0A7L1E894"/>
<feature type="non-terminal residue" evidence="7">
    <location>
        <position position="363"/>
    </location>
</feature>
<comment type="caution">
    <text evidence="7">The sequence shown here is derived from an EMBL/GenBank/DDBJ whole genome shotgun (WGS) entry which is preliminary data.</text>
</comment>